<dbReference type="Pfam" id="PF00651">
    <property type="entry name" value="BTB"/>
    <property type="match status" value="1"/>
</dbReference>
<evidence type="ECO:0000313" key="13">
    <source>
        <dbReference type="EMBL" id="PVD27345.1"/>
    </source>
</evidence>
<evidence type="ECO:0000256" key="9">
    <source>
        <dbReference type="SAM" id="MobiDB-lite"/>
    </source>
</evidence>
<dbReference type="InterPro" id="IPR011333">
    <property type="entry name" value="SKP1/BTB/POZ_sf"/>
</dbReference>
<dbReference type="Gene3D" id="2.120.10.80">
    <property type="entry name" value="Kelch-type beta propeller"/>
    <property type="match status" value="1"/>
</dbReference>
<sequence length="1220" mass="134024">MAEFLSAIEKTSSNFSNILYGTTDSLSEELDKGTKGDIYLFSLTFTLCITFASVVSSGGNPVSTRAMLANAGVLAAGLSVVGSLGLVSLCGVKFVSLVGIMPFLIIGIGVDDMFLLMSSWSEAISEKIFVDRKSAVAAHLGATFASAGIGITVTSLTDFVTFIIGTTSTFRSVTNFSIYTGVAVLFCYICQASFFGGCLSLHTRRVLSQRHFLTCMKTKSRKELKEKGKSSCVAVICGGSIPQSPRDDESICEKLPRLTIPKLVINSVGRVVIIVGFLGYLAASIYGVINLPQGLVLYNLVPKSSYYHSFLVLNEEHFPSHLPVAFVVDGQVDYSGNDGDQLRLLISLAQNYSLMVPNFQRCWLTDYVTSAYYSNTSFVNNLRDVFLPANPLYYNDVILDPTNTSIIASRCYVVSRSIRSQYDLADVMTRMRSLADDSPLHVFAYQQSFVALEQYLAVLPATLQMVGVAIAVIFVVCVVFLLHPFMVVLVTITVAMILVGIFGFMYYWDTPLSSITMIHLVMSVGFSVDFSAHVCSAYLVSDASTRKERAHDAISHAASAIFNGGVSSLLGVILLVFSDSYIFISFFRIMVLVIGFGMLHAVLFLPAVLSLIGPQNSQIGASAPMTDSTGQSDDITMTSCKNAPTGHGKSDNNDITRSKNAPGGQNPADDNYDTSRENAAGESGQDKETYKNLVHECKTIKEANPSLNSANEIYLQPISKTGNGEDDDHCKILMESLNIKHMIADSIFEGIGYLNYEKKFWDVNIHVKGQRFCCHRVLLASVSKFFENNLAPDNKKNYPFNVFIINDNVTPQLFGSLLEILHTGKDPVTVESVKDYLKMSAYLQIDFLTKYCESFLMNNFTANNVLSFWKFAQAHSLPNVAKICYTWAAEHIDILPQDELLSLPKSMLLIILSLQKKLSMDAVCQTILSWVEIDLDKRQTYLEELLPFVCFPHLSPSYLFDLSCNLRYQLNDVLCGGISQGVEFYLKGICGNDANIQMQILAQQTVKLQLPDIAPCCVAIGVKTEMNSSPQGIYTISTKTCCPLAPVPKNPGLHFASCTWQNAIYLSGGVTQPNFFAVYRPGDNQWQELPDLPGNGRAQHAMAAVNSCIYVIGGSLSKRRFPNNRQPSSVLKYDLKSSTWHDFCILPEDVLEATAAVLGHRIYLFGGVNSDLVQCVDTCGCSAYTAGYLPCTLTLRALSNGGIIYVVLSPKEILRMWETF</sequence>
<keyword evidence="6 10" id="KW-1133">Transmembrane helix</keyword>
<evidence type="ECO:0000256" key="5">
    <source>
        <dbReference type="ARBA" id="ARBA00022737"/>
    </source>
</evidence>
<feature type="transmembrane region" description="Helical" evidence="10">
    <location>
        <begin position="38"/>
        <end position="55"/>
    </location>
</feature>
<dbReference type="GO" id="GO:0016020">
    <property type="term" value="C:membrane"/>
    <property type="evidence" value="ECO:0007669"/>
    <property type="project" value="UniProtKB-SubCell"/>
</dbReference>
<keyword evidence="4 10" id="KW-0812">Transmembrane</keyword>
<feature type="region of interest" description="Disordered" evidence="9">
    <location>
        <begin position="620"/>
        <end position="688"/>
    </location>
</feature>
<dbReference type="EMBL" id="PZQS01000007">
    <property type="protein sequence ID" value="PVD27345.1"/>
    <property type="molecule type" value="Genomic_DNA"/>
</dbReference>
<dbReference type="Proteomes" id="UP000245119">
    <property type="component" value="Linkage Group LG7"/>
</dbReference>
<feature type="transmembrane region" description="Helical" evidence="10">
    <location>
        <begin position="136"/>
        <end position="164"/>
    </location>
</feature>
<comment type="subcellular location">
    <subcellularLocation>
        <location evidence="1">Membrane</location>
        <topology evidence="1">Multi-pass membrane protein</topology>
    </subcellularLocation>
</comment>
<organism evidence="13 14">
    <name type="scientific">Pomacea canaliculata</name>
    <name type="common">Golden apple snail</name>
    <dbReference type="NCBI Taxonomy" id="400727"/>
    <lineage>
        <taxon>Eukaryota</taxon>
        <taxon>Metazoa</taxon>
        <taxon>Spiralia</taxon>
        <taxon>Lophotrochozoa</taxon>
        <taxon>Mollusca</taxon>
        <taxon>Gastropoda</taxon>
        <taxon>Caenogastropoda</taxon>
        <taxon>Architaenioglossa</taxon>
        <taxon>Ampullarioidea</taxon>
        <taxon>Ampullariidae</taxon>
        <taxon>Pomacea</taxon>
    </lineage>
</organism>
<dbReference type="Pfam" id="PF07707">
    <property type="entry name" value="BACK"/>
    <property type="match status" value="1"/>
</dbReference>
<keyword evidence="7 10" id="KW-0472">Membrane</keyword>
<comment type="caution">
    <text evidence="13">The sequence shown here is derived from an EMBL/GenBank/DDBJ whole genome shotgun (WGS) entry which is preliminary data.</text>
</comment>
<dbReference type="PRINTS" id="PR00702">
    <property type="entry name" value="ACRIFLAVINRP"/>
</dbReference>
<feature type="transmembrane region" description="Helical" evidence="10">
    <location>
        <begin position="67"/>
        <end position="88"/>
    </location>
</feature>
<evidence type="ECO:0000313" key="14">
    <source>
        <dbReference type="Proteomes" id="UP000245119"/>
    </source>
</evidence>
<evidence type="ECO:0000256" key="8">
    <source>
        <dbReference type="ARBA" id="ARBA00023180"/>
    </source>
</evidence>
<accession>A0A2T7P1P7</accession>
<keyword evidence="14" id="KW-1185">Reference proteome</keyword>
<name>A0A2T7P1P7_POMCA</name>
<keyword evidence="3" id="KW-0880">Kelch repeat</keyword>
<keyword evidence="5" id="KW-0677">Repeat</keyword>
<feature type="transmembrane region" description="Helical" evidence="10">
    <location>
        <begin position="263"/>
        <end position="289"/>
    </location>
</feature>
<feature type="transmembrane region" description="Helical" evidence="10">
    <location>
        <begin position="589"/>
        <end position="612"/>
    </location>
</feature>
<evidence type="ECO:0008006" key="15">
    <source>
        <dbReference type="Google" id="ProtNLM"/>
    </source>
</evidence>
<dbReference type="InterPro" id="IPR000210">
    <property type="entry name" value="BTB/POZ_dom"/>
</dbReference>
<feature type="transmembrane region" description="Helical" evidence="10">
    <location>
        <begin position="553"/>
        <end position="577"/>
    </location>
</feature>
<dbReference type="InterPro" id="IPR011705">
    <property type="entry name" value="BACK"/>
</dbReference>
<evidence type="ECO:0000256" key="10">
    <source>
        <dbReference type="SAM" id="Phobius"/>
    </source>
</evidence>
<feature type="transmembrane region" description="Helical" evidence="10">
    <location>
        <begin position="94"/>
        <end position="115"/>
    </location>
</feature>
<dbReference type="SUPFAM" id="SSF54695">
    <property type="entry name" value="POZ domain"/>
    <property type="match status" value="1"/>
</dbReference>
<dbReference type="InterPro" id="IPR015915">
    <property type="entry name" value="Kelch-typ_b-propeller"/>
</dbReference>
<feature type="transmembrane region" description="Helical" evidence="10">
    <location>
        <begin position="487"/>
        <end position="508"/>
    </location>
</feature>
<dbReference type="Gene3D" id="3.30.710.10">
    <property type="entry name" value="Potassium Channel Kv1.1, Chain A"/>
    <property type="match status" value="1"/>
</dbReference>
<dbReference type="InterPro" id="IPR051697">
    <property type="entry name" value="Patched_domain-protein"/>
</dbReference>
<dbReference type="SUPFAM" id="SSF117281">
    <property type="entry name" value="Kelch motif"/>
    <property type="match status" value="1"/>
</dbReference>
<dbReference type="PANTHER" id="PTHR10796:SF92">
    <property type="entry name" value="PATCHED-RELATED, ISOFORM A"/>
    <property type="match status" value="1"/>
</dbReference>
<evidence type="ECO:0000256" key="7">
    <source>
        <dbReference type="ARBA" id="ARBA00023136"/>
    </source>
</evidence>
<proteinExistence type="inferred from homology"/>
<gene>
    <name evidence="13" type="ORF">C0Q70_12501</name>
</gene>
<dbReference type="SUPFAM" id="SSF82866">
    <property type="entry name" value="Multidrug efflux transporter AcrB transmembrane domain"/>
    <property type="match status" value="2"/>
</dbReference>
<feature type="compositionally biased region" description="Basic and acidic residues" evidence="9">
    <location>
        <begin position="648"/>
        <end position="657"/>
    </location>
</feature>
<dbReference type="Gene3D" id="1.25.40.420">
    <property type="match status" value="1"/>
</dbReference>
<dbReference type="PROSITE" id="PS50156">
    <property type="entry name" value="SSD"/>
    <property type="match status" value="1"/>
</dbReference>
<evidence type="ECO:0000259" key="12">
    <source>
        <dbReference type="PROSITE" id="PS50156"/>
    </source>
</evidence>
<dbReference type="InterPro" id="IPR001036">
    <property type="entry name" value="Acrflvin-R"/>
</dbReference>
<evidence type="ECO:0000256" key="4">
    <source>
        <dbReference type="ARBA" id="ARBA00022692"/>
    </source>
</evidence>
<dbReference type="OrthoDB" id="45365at2759"/>
<protein>
    <recommendedName>
        <fullName evidence="15">BTB domain-containing protein</fullName>
    </recommendedName>
</protein>
<reference evidence="13 14" key="1">
    <citation type="submission" date="2018-04" db="EMBL/GenBank/DDBJ databases">
        <title>The genome of golden apple snail Pomacea canaliculata provides insight into stress tolerance and invasive adaptation.</title>
        <authorList>
            <person name="Liu C."/>
            <person name="Liu B."/>
            <person name="Ren Y."/>
            <person name="Zhang Y."/>
            <person name="Wang H."/>
            <person name="Li S."/>
            <person name="Jiang F."/>
            <person name="Yin L."/>
            <person name="Zhang G."/>
            <person name="Qian W."/>
            <person name="Fan W."/>
        </authorList>
    </citation>
    <scope>NUCLEOTIDE SEQUENCE [LARGE SCALE GENOMIC DNA]</scope>
    <source>
        <strain evidence="13">SZHN2017</strain>
        <tissue evidence="13">Muscle</tissue>
    </source>
</reference>
<comment type="similarity">
    <text evidence="2">Belongs to the patched family.</text>
</comment>
<dbReference type="SMART" id="SM00225">
    <property type="entry name" value="BTB"/>
    <property type="match status" value="1"/>
</dbReference>
<keyword evidence="8" id="KW-0325">Glycoprotein</keyword>
<dbReference type="Pfam" id="PF02460">
    <property type="entry name" value="Patched"/>
    <property type="match status" value="1"/>
</dbReference>
<dbReference type="InterPro" id="IPR000731">
    <property type="entry name" value="SSD"/>
</dbReference>
<dbReference type="PROSITE" id="PS50097">
    <property type="entry name" value="BTB"/>
    <property type="match status" value="1"/>
</dbReference>
<dbReference type="PANTHER" id="PTHR10796">
    <property type="entry name" value="PATCHED-RELATED"/>
    <property type="match status" value="1"/>
</dbReference>
<dbReference type="SMART" id="SM00875">
    <property type="entry name" value="BACK"/>
    <property type="match status" value="1"/>
</dbReference>
<dbReference type="Gene3D" id="1.20.1640.10">
    <property type="entry name" value="Multidrug efflux transporter AcrB transmembrane domain"/>
    <property type="match status" value="2"/>
</dbReference>
<evidence type="ECO:0000259" key="11">
    <source>
        <dbReference type="PROSITE" id="PS50097"/>
    </source>
</evidence>
<dbReference type="GO" id="GO:0022857">
    <property type="term" value="F:transmembrane transporter activity"/>
    <property type="evidence" value="ECO:0007669"/>
    <property type="project" value="InterPro"/>
</dbReference>
<evidence type="ECO:0000256" key="1">
    <source>
        <dbReference type="ARBA" id="ARBA00004141"/>
    </source>
</evidence>
<feature type="transmembrane region" description="Helical" evidence="10">
    <location>
        <begin position="455"/>
        <end position="481"/>
    </location>
</feature>
<dbReference type="AlphaFoldDB" id="A0A2T7P1P7"/>
<feature type="domain" description="BTB" evidence="11">
    <location>
        <begin position="761"/>
        <end position="830"/>
    </location>
</feature>
<dbReference type="InterPro" id="IPR056734">
    <property type="entry name" value="NANM"/>
</dbReference>
<dbReference type="Pfam" id="PF24996">
    <property type="entry name" value="NANM"/>
    <property type="match status" value="1"/>
</dbReference>
<evidence type="ECO:0000256" key="3">
    <source>
        <dbReference type="ARBA" id="ARBA00022441"/>
    </source>
</evidence>
<feature type="transmembrane region" description="Helical" evidence="10">
    <location>
        <begin position="176"/>
        <end position="201"/>
    </location>
</feature>
<evidence type="ECO:0000256" key="2">
    <source>
        <dbReference type="ARBA" id="ARBA00005585"/>
    </source>
</evidence>
<dbReference type="InterPro" id="IPR003392">
    <property type="entry name" value="PTHD_SSD"/>
</dbReference>
<feature type="compositionally biased region" description="Polar residues" evidence="9">
    <location>
        <begin position="620"/>
        <end position="642"/>
    </location>
</feature>
<feature type="domain" description="SSD" evidence="12">
    <location>
        <begin position="37"/>
        <end position="201"/>
    </location>
</feature>
<evidence type="ECO:0000256" key="6">
    <source>
        <dbReference type="ARBA" id="ARBA00022989"/>
    </source>
</evidence>